<comment type="caution">
    <text evidence="1">The sequence shown here is derived from an EMBL/GenBank/DDBJ whole genome shotgun (WGS) entry which is preliminary data.</text>
</comment>
<protein>
    <submittedName>
        <fullName evidence="1">Uncharacterized protein</fullName>
    </submittedName>
</protein>
<proteinExistence type="predicted"/>
<dbReference type="Proteomes" id="UP000002814">
    <property type="component" value="Unassembled WGS sequence"/>
</dbReference>
<reference evidence="1 2" key="1">
    <citation type="submission" date="2010-12" db="EMBL/GenBank/DDBJ databases">
        <authorList>
            <person name="Muzny D."/>
            <person name="Qin X."/>
            <person name="Deng J."/>
            <person name="Jiang H."/>
            <person name="Liu Y."/>
            <person name="Qu J."/>
            <person name="Song X.-Z."/>
            <person name="Zhang L."/>
            <person name="Thornton R."/>
            <person name="Coyle M."/>
            <person name="Francisco L."/>
            <person name="Jackson L."/>
            <person name="Javaid M."/>
            <person name="Korchina V."/>
            <person name="Kovar C."/>
            <person name="Mata R."/>
            <person name="Mathew T."/>
            <person name="Ngo R."/>
            <person name="Nguyen L."/>
            <person name="Nguyen N."/>
            <person name="Okwuonu G."/>
            <person name="Ongeri F."/>
            <person name="Pham C."/>
            <person name="Simmons D."/>
            <person name="Wilczek-Boney K."/>
            <person name="Hale W."/>
            <person name="Jakkamsetti A."/>
            <person name="Pham P."/>
            <person name="Ruth R."/>
            <person name="San Lucas F."/>
            <person name="Warren J."/>
            <person name="Zhang J."/>
            <person name="Zhao Z."/>
            <person name="Zhou C."/>
            <person name="Zhu D."/>
            <person name="Lee S."/>
            <person name="Bess C."/>
            <person name="Blankenburg K."/>
            <person name="Forbes L."/>
            <person name="Fu Q."/>
            <person name="Gubbala S."/>
            <person name="Hirani K."/>
            <person name="Jayaseelan J.C."/>
            <person name="Lara F."/>
            <person name="Munidasa M."/>
            <person name="Palculict T."/>
            <person name="Patil S."/>
            <person name="Pu L.-L."/>
            <person name="Saada N."/>
            <person name="Tang L."/>
            <person name="Weissenberger G."/>
            <person name="Zhu Y."/>
            <person name="Hemphill L."/>
            <person name="Shang Y."/>
            <person name="Youmans B."/>
            <person name="Ayvaz T."/>
            <person name="Ross M."/>
            <person name="Santibanez J."/>
            <person name="Aqrawi P."/>
            <person name="Gross S."/>
            <person name="Joshi V."/>
            <person name="Fowler G."/>
            <person name="Nazareth L."/>
            <person name="Reid J."/>
            <person name="Worley K."/>
            <person name="Petrosino J."/>
            <person name="Highlander S."/>
            <person name="Gibbs R."/>
        </authorList>
    </citation>
    <scope>NUCLEOTIDE SEQUENCE [LARGE SCALE GENOMIC DNA]</scope>
    <source>
        <strain evidence="1 2">ATCC 700641</strain>
    </source>
</reference>
<dbReference type="EMBL" id="AEQR01000017">
    <property type="protein sequence ID" value="EFV99608.1"/>
    <property type="molecule type" value="Genomic_DNA"/>
</dbReference>
<dbReference type="eggNOG" id="ENOG5031T2A">
    <property type="taxonomic scope" value="Bacteria"/>
</dbReference>
<evidence type="ECO:0000313" key="2">
    <source>
        <dbReference type="Proteomes" id="UP000002814"/>
    </source>
</evidence>
<name>E7SA51_9STRE</name>
<evidence type="ECO:0000313" key="1">
    <source>
        <dbReference type="EMBL" id="EFV99608.1"/>
    </source>
</evidence>
<organism evidence="1 2">
    <name type="scientific">Streptococcus australis ATCC 700641</name>
    <dbReference type="NCBI Taxonomy" id="888833"/>
    <lineage>
        <taxon>Bacteria</taxon>
        <taxon>Bacillati</taxon>
        <taxon>Bacillota</taxon>
        <taxon>Bacilli</taxon>
        <taxon>Lactobacillales</taxon>
        <taxon>Streptococcaceae</taxon>
        <taxon>Streptococcus</taxon>
    </lineage>
</organism>
<accession>E7SA51</accession>
<gene>
    <name evidence="1" type="ORF">HMPREF9421_0937</name>
</gene>
<keyword evidence="2" id="KW-1185">Reference proteome</keyword>
<sequence>MEKQMPTISDILEKYYVNHEVNPYISPDRDLGAWLLDPKPVSKRNMELLKDGLLAGDIILLWRIHFGTFTTETWFPKYFEYTYGIHAPEHVKVLVDKGYAYIESAFDSLDHINATMKKAILKKKGVAGLSKMKAADLNQALANHFTEEELAQEFSVRGYQLTEKGKQALEEHQAIIDRHPKKNL</sequence>
<dbReference type="AlphaFoldDB" id="E7SA51"/>
<dbReference type="HOGENOM" id="CLU_1546744_0_0_9"/>